<dbReference type="InterPro" id="IPR020846">
    <property type="entry name" value="MFS_dom"/>
</dbReference>
<dbReference type="GO" id="GO:0005886">
    <property type="term" value="C:plasma membrane"/>
    <property type="evidence" value="ECO:0007669"/>
    <property type="project" value="UniProtKB-SubCell"/>
</dbReference>
<dbReference type="PANTHER" id="PTHR42718:SF46">
    <property type="entry name" value="BLR6921 PROTEIN"/>
    <property type="match status" value="1"/>
</dbReference>
<comment type="caution">
    <text evidence="10">The sequence shown here is derived from an EMBL/GenBank/DDBJ whole genome shotgun (WGS) entry which is preliminary data.</text>
</comment>
<feature type="transmembrane region" description="Helical" evidence="8">
    <location>
        <begin position="204"/>
        <end position="224"/>
    </location>
</feature>
<feature type="transmembrane region" description="Helical" evidence="8">
    <location>
        <begin position="171"/>
        <end position="192"/>
    </location>
</feature>
<dbReference type="InterPro" id="IPR011701">
    <property type="entry name" value="MFS"/>
</dbReference>
<feature type="region of interest" description="Disordered" evidence="7">
    <location>
        <begin position="469"/>
        <end position="500"/>
    </location>
</feature>
<feature type="transmembrane region" description="Helical" evidence="8">
    <location>
        <begin position="336"/>
        <end position="354"/>
    </location>
</feature>
<evidence type="ECO:0000313" key="10">
    <source>
        <dbReference type="EMBL" id="RCV49437.1"/>
    </source>
</evidence>
<gene>
    <name evidence="10" type="ORF">DEF24_25265</name>
</gene>
<dbReference type="PRINTS" id="PR01036">
    <property type="entry name" value="TCRTETB"/>
</dbReference>
<dbReference type="OrthoDB" id="7375466at2"/>
<dbReference type="CDD" id="cd17321">
    <property type="entry name" value="MFS_MMR_MDR_like"/>
    <property type="match status" value="1"/>
</dbReference>
<evidence type="ECO:0000256" key="6">
    <source>
        <dbReference type="ARBA" id="ARBA00023136"/>
    </source>
</evidence>
<feature type="transmembrane region" description="Helical" evidence="8">
    <location>
        <begin position="141"/>
        <end position="159"/>
    </location>
</feature>
<keyword evidence="11" id="KW-1185">Reference proteome</keyword>
<feature type="transmembrane region" description="Helical" evidence="8">
    <location>
        <begin position="270"/>
        <end position="295"/>
    </location>
</feature>
<keyword evidence="2" id="KW-0813">Transport</keyword>
<evidence type="ECO:0000256" key="1">
    <source>
        <dbReference type="ARBA" id="ARBA00004651"/>
    </source>
</evidence>
<keyword evidence="5 8" id="KW-1133">Transmembrane helix</keyword>
<evidence type="ECO:0000259" key="9">
    <source>
        <dbReference type="PROSITE" id="PS50850"/>
    </source>
</evidence>
<feature type="transmembrane region" description="Helical" evidence="8">
    <location>
        <begin position="301"/>
        <end position="324"/>
    </location>
</feature>
<proteinExistence type="predicted"/>
<evidence type="ECO:0000256" key="5">
    <source>
        <dbReference type="ARBA" id="ARBA00022989"/>
    </source>
</evidence>
<dbReference type="SUPFAM" id="SSF103473">
    <property type="entry name" value="MFS general substrate transporter"/>
    <property type="match status" value="1"/>
</dbReference>
<dbReference type="RefSeq" id="WP_114396299.1">
    <property type="nucleotide sequence ID" value="NZ_QEIM01000006.1"/>
</dbReference>
<dbReference type="AlphaFoldDB" id="A0A368SYJ7"/>
<accession>A0A368SYJ7</accession>
<sequence>MTPTSATTVRTGSGAALLAVLMPAVLITVIASDMVNLVLPLMGAEFGASEAELAWVVTGFLLVFSVGIPIYGRISDRVSMRRLFGFALLTYAAGSLVCALAPDLLVLVLGRIVMGVGAAGIPVLSVLAITRLLPADRQGTGIGVVSAASGIGTAAGPAIGGGVGEFLGWPALFWLMFVAALVLVPVVVRVLPGEVPASRDMFDLAGGLLLGLGAGLLLFGATQLQAAGPTAPSCWGSLVAAIAAIGLFGWRTARAAHPFVPPALFGNRVYRAAVVVVFLAMLVNLGGLVFVPLLVVDVNGLGPGAGALVMIPAGIAVAVISPLIGRLTDRVGTRALLLAGLAVMGVFALLLSTFTGSPSVIPAGVGILGLSVGMICVLVPVIRAAAGTLPAAQAGVGLGILQGAQFLGAGTGPALFGALVAARQQAGSGAVNPLYPGHHGAAFSDAFLAMAVLALLALVAALRMPPAAAPPHDAGNIQQGGPGSGRQRGDRPRLGGDPGV</sequence>
<feature type="transmembrane region" description="Helical" evidence="8">
    <location>
        <begin position="230"/>
        <end position="250"/>
    </location>
</feature>
<dbReference type="GO" id="GO:0022857">
    <property type="term" value="F:transmembrane transporter activity"/>
    <property type="evidence" value="ECO:0007669"/>
    <property type="project" value="InterPro"/>
</dbReference>
<evidence type="ECO:0000256" key="8">
    <source>
        <dbReference type="SAM" id="Phobius"/>
    </source>
</evidence>
<dbReference type="PANTHER" id="PTHR42718">
    <property type="entry name" value="MAJOR FACILITATOR SUPERFAMILY MULTIDRUG TRANSPORTER MFSC"/>
    <property type="match status" value="1"/>
</dbReference>
<dbReference type="Pfam" id="PF07690">
    <property type="entry name" value="MFS_1"/>
    <property type="match status" value="1"/>
</dbReference>
<feature type="domain" description="Major facilitator superfamily (MFS) profile" evidence="9">
    <location>
        <begin position="17"/>
        <end position="469"/>
    </location>
</feature>
<evidence type="ECO:0000256" key="3">
    <source>
        <dbReference type="ARBA" id="ARBA00022475"/>
    </source>
</evidence>
<dbReference type="InterPro" id="IPR036259">
    <property type="entry name" value="MFS_trans_sf"/>
</dbReference>
<feature type="transmembrane region" description="Helical" evidence="8">
    <location>
        <begin position="12"/>
        <end position="32"/>
    </location>
</feature>
<keyword evidence="6 8" id="KW-0472">Membrane</keyword>
<feature type="transmembrane region" description="Helical" evidence="8">
    <location>
        <begin position="83"/>
        <end position="102"/>
    </location>
</feature>
<dbReference type="Gene3D" id="1.20.1250.20">
    <property type="entry name" value="MFS general substrate transporter like domains"/>
    <property type="match status" value="1"/>
</dbReference>
<evidence type="ECO:0000256" key="2">
    <source>
        <dbReference type="ARBA" id="ARBA00022448"/>
    </source>
</evidence>
<protein>
    <submittedName>
        <fullName evidence="10">MFS transporter</fullName>
    </submittedName>
</protein>
<feature type="transmembrane region" description="Helical" evidence="8">
    <location>
        <begin position="52"/>
        <end position="71"/>
    </location>
</feature>
<comment type="subcellular location">
    <subcellularLocation>
        <location evidence="1">Cell membrane</location>
        <topology evidence="1">Multi-pass membrane protein</topology>
    </subcellularLocation>
</comment>
<evidence type="ECO:0000256" key="7">
    <source>
        <dbReference type="SAM" id="MobiDB-lite"/>
    </source>
</evidence>
<evidence type="ECO:0000256" key="4">
    <source>
        <dbReference type="ARBA" id="ARBA00022692"/>
    </source>
</evidence>
<feature type="transmembrane region" description="Helical" evidence="8">
    <location>
        <begin position="360"/>
        <end position="382"/>
    </location>
</feature>
<dbReference type="Gene3D" id="1.20.1720.10">
    <property type="entry name" value="Multidrug resistance protein D"/>
    <property type="match status" value="1"/>
</dbReference>
<feature type="transmembrane region" description="Helical" evidence="8">
    <location>
        <begin position="108"/>
        <end position="129"/>
    </location>
</feature>
<dbReference type="EMBL" id="QEIN01000329">
    <property type="protein sequence ID" value="RCV49437.1"/>
    <property type="molecule type" value="Genomic_DNA"/>
</dbReference>
<keyword evidence="4 8" id="KW-0812">Transmembrane</keyword>
<organism evidence="10 11">
    <name type="scientific">Marinitenerispora sediminis</name>
    <dbReference type="NCBI Taxonomy" id="1931232"/>
    <lineage>
        <taxon>Bacteria</taxon>
        <taxon>Bacillati</taxon>
        <taxon>Actinomycetota</taxon>
        <taxon>Actinomycetes</taxon>
        <taxon>Streptosporangiales</taxon>
        <taxon>Nocardiopsidaceae</taxon>
        <taxon>Marinitenerispora</taxon>
    </lineage>
</organism>
<feature type="transmembrane region" description="Helical" evidence="8">
    <location>
        <begin position="394"/>
        <end position="421"/>
    </location>
</feature>
<feature type="transmembrane region" description="Helical" evidence="8">
    <location>
        <begin position="441"/>
        <end position="462"/>
    </location>
</feature>
<reference evidence="10 11" key="1">
    <citation type="submission" date="2018-04" db="EMBL/GenBank/DDBJ databases">
        <title>Novel actinobacteria from marine sediment.</title>
        <authorList>
            <person name="Ng Z.Y."/>
            <person name="Tan G.Y.A."/>
        </authorList>
    </citation>
    <scope>NUCLEOTIDE SEQUENCE [LARGE SCALE GENOMIC DNA]</scope>
    <source>
        <strain evidence="10 11">TPS81</strain>
    </source>
</reference>
<evidence type="ECO:0000313" key="11">
    <source>
        <dbReference type="Proteomes" id="UP000253318"/>
    </source>
</evidence>
<dbReference type="Proteomes" id="UP000253318">
    <property type="component" value="Unassembled WGS sequence"/>
</dbReference>
<dbReference type="PROSITE" id="PS50850">
    <property type="entry name" value="MFS"/>
    <property type="match status" value="1"/>
</dbReference>
<keyword evidence="3" id="KW-1003">Cell membrane</keyword>
<name>A0A368SYJ7_9ACTN</name>